<reference evidence="4" key="1">
    <citation type="journal article" date="2020" name="Int. J. Syst. Evol. Microbiol.">
        <title>Aquipluma nitroreducens gen. nov. sp. nov., a novel facultatively anaerobic bacterium isolated from a freshwater lake.</title>
        <authorList>
            <person name="Watanabe M."/>
            <person name="Kojima H."/>
            <person name="Fukui M."/>
        </authorList>
    </citation>
    <scope>NUCLEOTIDE SEQUENCE</scope>
    <source>
        <strain evidence="4">MeG22</strain>
    </source>
</reference>
<dbReference type="Proteomes" id="UP001193389">
    <property type="component" value="Chromosome"/>
</dbReference>
<evidence type="ECO:0000256" key="2">
    <source>
        <dbReference type="ARBA" id="ARBA00022679"/>
    </source>
</evidence>
<dbReference type="InterPro" id="IPR041698">
    <property type="entry name" value="Methyltransf_25"/>
</dbReference>
<proteinExistence type="predicted"/>
<dbReference type="CDD" id="cd02440">
    <property type="entry name" value="AdoMet_MTases"/>
    <property type="match status" value="1"/>
</dbReference>
<keyword evidence="5" id="KW-1185">Reference proteome</keyword>
<dbReference type="GO" id="GO:0032259">
    <property type="term" value="P:methylation"/>
    <property type="evidence" value="ECO:0007669"/>
    <property type="project" value="UniProtKB-KW"/>
</dbReference>
<keyword evidence="1" id="KW-0489">Methyltransferase</keyword>
<dbReference type="EMBL" id="AP018694">
    <property type="protein sequence ID" value="BBE19369.1"/>
    <property type="molecule type" value="Genomic_DNA"/>
</dbReference>
<evidence type="ECO:0000313" key="4">
    <source>
        <dbReference type="EMBL" id="BBE19369.1"/>
    </source>
</evidence>
<dbReference type="PANTHER" id="PTHR43861">
    <property type="entry name" value="TRANS-ACONITATE 2-METHYLTRANSFERASE-RELATED"/>
    <property type="match status" value="1"/>
</dbReference>
<protein>
    <recommendedName>
        <fullName evidence="3">Methyltransferase domain-containing protein</fullName>
    </recommendedName>
</protein>
<accession>A0A5K7SD18</accession>
<dbReference type="Pfam" id="PF13649">
    <property type="entry name" value="Methyltransf_25"/>
    <property type="match status" value="1"/>
</dbReference>
<dbReference type="KEGG" id="anf:AQPE_3554"/>
<dbReference type="SUPFAM" id="SSF53335">
    <property type="entry name" value="S-adenosyl-L-methionine-dependent methyltransferases"/>
    <property type="match status" value="1"/>
</dbReference>
<sequence>MTYTKQKSSPEAIRNNFDQQVERFSNLETGQTTAVDSPLCMELVARSAALLNPEATRIMDLGCGGGNYAVKVSSFLPNVDCTLVDLSANMLVKAKERVSENISGSVTTIQGDYREVVFEENSYDVITAGTTLHHLREDQEWESVFLKIYRALKVGGTFWINDIVLSETDEINQMMLEGWIGEMRKHHDEDEVKMYLGRYESEDTPRTFSYQLDLMKQVGFSETIVLHKHFNFAAFGAIK</sequence>
<dbReference type="RefSeq" id="WP_318347617.1">
    <property type="nucleotide sequence ID" value="NZ_AP018694.1"/>
</dbReference>
<feature type="domain" description="Methyltransferase" evidence="3">
    <location>
        <begin position="58"/>
        <end position="156"/>
    </location>
</feature>
<dbReference type="InterPro" id="IPR029063">
    <property type="entry name" value="SAM-dependent_MTases_sf"/>
</dbReference>
<gene>
    <name evidence="4" type="ORF">AQPE_3554</name>
</gene>
<dbReference type="PANTHER" id="PTHR43861:SF1">
    <property type="entry name" value="TRANS-ACONITATE 2-METHYLTRANSFERASE"/>
    <property type="match status" value="1"/>
</dbReference>
<dbReference type="Gene3D" id="3.40.50.150">
    <property type="entry name" value="Vaccinia Virus protein VP39"/>
    <property type="match status" value="1"/>
</dbReference>
<organism evidence="4 5">
    <name type="scientific">Aquipluma nitroreducens</name>
    <dbReference type="NCBI Taxonomy" id="2010828"/>
    <lineage>
        <taxon>Bacteria</taxon>
        <taxon>Pseudomonadati</taxon>
        <taxon>Bacteroidota</taxon>
        <taxon>Bacteroidia</taxon>
        <taxon>Marinilabiliales</taxon>
        <taxon>Prolixibacteraceae</taxon>
        <taxon>Aquipluma</taxon>
    </lineage>
</organism>
<name>A0A5K7SD18_9BACT</name>
<keyword evidence="2" id="KW-0808">Transferase</keyword>
<evidence type="ECO:0000259" key="3">
    <source>
        <dbReference type="Pfam" id="PF13649"/>
    </source>
</evidence>
<evidence type="ECO:0000313" key="5">
    <source>
        <dbReference type="Proteomes" id="UP001193389"/>
    </source>
</evidence>
<dbReference type="AlphaFoldDB" id="A0A5K7SD18"/>
<dbReference type="GO" id="GO:0008168">
    <property type="term" value="F:methyltransferase activity"/>
    <property type="evidence" value="ECO:0007669"/>
    <property type="project" value="UniProtKB-KW"/>
</dbReference>
<evidence type="ECO:0000256" key="1">
    <source>
        <dbReference type="ARBA" id="ARBA00022603"/>
    </source>
</evidence>